<dbReference type="PANTHER" id="PTHR44791:SF1">
    <property type="entry name" value="TELOMERASE PROTEIN COMPONENT 1"/>
    <property type="match status" value="1"/>
</dbReference>
<dbReference type="GO" id="GO:0003720">
    <property type="term" value="F:telomerase activity"/>
    <property type="evidence" value="ECO:0007669"/>
    <property type="project" value="TreeGrafter"/>
</dbReference>
<feature type="region of interest" description="Disordered" evidence="4">
    <location>
        <begin position="749"/>
        <end position="778"/>
    </location>
</feature>
<sequence length="2728" mass="292039">MGKDKDASHTTAAANAQASRMALDSCSLLSTLGHSITAPGSGRTNSQQQQHGSLWQSSIQTEHNRILVEATAATVRLSLCATDTAARSHRPSALLQPQTRYPAVNIENKILKEYEDSKALKSLKMVRETSGEDRNNTILLRYAGHQITSGSSKGMATSTFPSGALSLTKQKAPSSAGMPWQVPQEGIAQDLAGVGSSENTDDVAPLAVSATCALAVTGHTWMEQSFTLALEGWGEEDKREEGSPGEDEWAPLLTPAQPVDITLPQKKGLLSVVSVSLVGGLTPDLTEGSTCATLFSIMKELAQTDPEFVLKVALYSRRELGIRKTSNVLLALAAELPPCRPHLVRYFSAAVVLPSDWLDVATTYKSLLGTRERLSLPACLRRALVEKFPAFNEHQLAKYNKEGQKRGLRKEAPPGEAEKHYKYSLKYMIRNLHISKPVHSVMSLLGKRYPGDLATFARSGLPGAFDSRRAGTRMKLAVPETWETQVSLRGNRAEVWEELIDHKKLPFMAMLRNLSNLICAGISPAHHAVVLRTLTSKVAELSRGASVALPGSPDSVVRSKQFPFRFFSAYEVLSELEARIQKGEEDVPSLRVMMKNAILKKLRIKSRRNPASASPARGKFDADLYAVCKRARKRLLKKRMAAGCDAELLGRYKEALDHAVRISTSHNVAPLPGRTLVLCNTSAAMNKPCSTGRGLGKSRTVLEVALLLGLMVKFASEHAELVLWGRGSARHVQLADGTVLENLEQLLREEEQRREEEEEDSDDSEAGVDSDDEDDTGLPEELLSTLLLQKKQVLVALPTDRRPPRGDLRETLHSDRAGGAGLAREAPTERATLPPCVTATRSTQASSSCTANLAATSTGVGDPAEGYHESDVFASGYSEQILRFLSERGGERMLRHVEHVDALYGVPAPPDADAGESAVIPAEAPVPLPPAVRWRTVRVFISSTFRDMHGERDLLCRVVLPKLRARAAALLLHLVEVDLRWGVTEEESRHNRQLELCLAEVHRCDYFLGLLGQRYGTVLQEYLVPDEPHFQWVTMYPRGRSVTELEISQCTLHDPGRAFFYFRDSSFISSVPTEWVADFAAESDEAMARQEDLKRRIMESGLPVMERYPCVWGGVAGGMPGVAGLEEFGKAVLHDLWTAISKEAAERGRGDDDGEGGAVSEHERQAAFVAMQASRASARRGPLQEAAAGLRATEAGGAVLVRGASASGKTVLMAQLADLLAQGRSSEEAHGPCAPSDVLPFFSDACGEQPSASSALSYLCTGLRARLGLSGSIPTSQPALASLFKSLLMQAGGTGAERVPVAGAGARRGRPDFVGEAAARRCRKPGLILTVLVDGLDGQLGRSADWLPIPIPPGVRLVVSATLGSSLDKALLRVCSVAQVCVGPLERQEKADLVRRTLASHHKKLDESHSNNQMSLLLAKRESRCPLFLAIACRELRAFGLFSKVSERIKQMPQTVSGLLQEVLARLEDDHGAPTVRAALASLCCSRTGLADEDLRQVVSLCLAAGLWATEPGAPGKRKAAKTVHDPLEFWEKLDALPMSPRNALPMARFSHLIRELRSFAGGSCSSEGSATEHLQLLSQEPALLVVRSRYLHRGDSESLAHTAIAVHLLKKLKPWQDGRVPRVDPDVLAELPYHLVHAGLAVKLGHLLADLRFLYLKIANRTVPQLLEDFDLYATSVAQQGLAPCPDVEGLREFVSQNQHILRRSPRLMWQQAINSAPGSPASVQAVSLAVEASWATRGVTSPRPGFVVEWVNRHHAAPAALRTTGGFTGEPWCLATCVRSDAVIVATGLGHVQLLHIDTGKELQSVSAHSEGISACCFLSENLICLGTSNGQMSTWNIREGYRVLSVQAHRLRVSGCAPSTCGRQVLTVSWDCSLKIWSVTEGRCVAELSSSRPLSCVAVHPLGALAVTGSWDSALVTWDVFHLRRVSTLRGHGAAVRAVAYSPSGKYLASAALDGEVILWSSESGTVLGTYLGHKGPVNCVQFTPDGRYLLTGGDDNKVRVWTGGLGRPVAVLGGPGRDAVPVAVVAALCVSGSPDGSQLAVGLHSGSVRVHGVHSGVTVEVQAHPHAVHCVVWLLGAGGTALASGSEGGSVKVWRLSGEEALGDAAALTLNRTLQGLSGAVRALACSDRFLAAASDDAMVVLWPIGEALGGQGEATSAPSGVLWGHEGAVTCCCFSPDGSQLLTGSKDRSLVFWEVQASRARLRVPSSHGDWVTGVHWDRDGETVVSCSNDCTVKVWDASTGHLQRELRGHQSSVNCVSVTDGVILSGSSDGELRAWRCSGQEVACIPAHAQRINGAWVWLQQQQQGAGKRPGEALSEALRAASASDDGTVRIWAPLMGSELASLSEHSGPVQALAVTALSNYALSASKDGSVKMWQLRILPAAASTLPCRHQRAVTAVQASPGGRHVVSGAEDGHVLLWSRCSGPALAPSAAVQAHDGAVSCVCFPERTDETFLTAGMDRQVCCWRILPGDRVEVLCRLHSLEVEVPLVSMAATWEACGEGGGGDGGAVLAGDAAGQALLLSSRPLSITARRTTRSAQWIVGISPSGPDLWQVCGVAGPEEFIIYTLRATQNSLKLVESHTRSLPAGEPGAWLSHAGFVQLQGGPHWACGDSRGNLELWSAARVVAGPHGGGGGSAAGFVSRTQRVHGADVTGVYVVGSVLATASLDHSVKLWSLPDLRQLGVFVCSGPVTCMRTVACGGHEVVVCGDSLGQVYFLRLHDAFF</sequence>
<keyword evidence="1 3" id="KW-0853">WD repeat</keyword>
<keyword evidence="2" id="KW-0677">Repeat</keyword>
<organism evidence="6 7">
    <name type="scientific">Petromyzon marinus</name>
    <name type="common">Sea lamprey</name>
    <dbReference type="NCBI Taxonomy" id="7757"/>
    <lineage>
        <taxon>Eukaryota</taxon>
        <taxon>Metazoa</taxon>
        <taxon>Chordata</taxon>
        <taxon>Craniata</taxon>
        <taxon>Vertebrata</taxon>
        <taxon>Cyclostomata</taxon>
        <taxon>Hyperoartia</taxon>
        <taxon>Petromyzontiformes</taxon>
        <taxon>Petromyzontidae</taxon>
        <taxon>Petromyzon</taxon>
    </lineage>
</organism>
<dbReference type="Pfam" id="PF25047">
    <property type="entry name" value="Beta-prop_TEP1_2nd"/>
    <property type="match status" value="1"/>
</dbReference>
<dbReference type="PROSITE" id="PS50294">
    <property type="entry name" value="WD_REPEATS_REGION"/>
    <property type="match status" value="7"/>
</dbReference>
<dbReference type="InterPro" id="IPR052652">
    <property type="entry name" value="Telomerase_Complex_Comp"/>
</dbReference>
<feature type="repeat" description="WD" evidence="3">
    <location>
        <begin position="1932"/>
        <end position="1973"/>
    </location>
</feature>
<accession>A0AAJ7TE81</accession>
<dbReference type="SUPFAM" id="SSF52540">
    <property type="entry name" value="P-loop containing nucleoside triphosphate hydrolases"/>
    <property type="match status" value="1"/>
</dbReference>
<dbReference type="InterPro" id="IPR056828">
    <property type="entry name" value="Beta-prop_TEP1_C"/>
</dbReference>
<dbReference type="InterPro" id="IPR056829">
    <property type="entry name" value="Beta-prop_TEP1_2nd"/>
</dbReference>
<dbReference type="Pfam" id="PF05731">
    <property type="entry name" value="TROVE"/>
    <property type="match status" value="1"/>
</dbReference>
<feature type="compositionally biased region" description="Polar residues" evidence="4">
    <location>
        <begin position="42"/>
        <end position="56"/>
    </location>
</feature>
<dbReference type="PROSITE" id="PS50082">
    <property type="entry name" value="WD_REPEATS_2"/>
    <property type="match status" value="9"/>
</dbReference>
<dbReference type="GO" id="GO:0070034">
    <property type="term" value="F:telomerase RNA binding"/>
    <property type="evidence" value="ECO:0007669"/>
    <property type="project" value="TreeGrafter"/>
</dbReference>
<evidence type="ECO:0000313" key="7">
    <source>
        <dbReference type="RefSeq" id="XP_032816220.1"/>
    </source>
</evidence>
<dbReference type="PROSITE" id="PS00678">
    <property type="entry name" value="WD_REPEATS_1"/>
    <property type="match status" value="3"/>
</dbReference>
<evidence type="ECO:0000256" key="3">
    <source>
        <dbReference type="PROSITE-ProRule" id="PRU00221"/>
    </source>
</evidence>
<dbReference type="InterPro" id="IPR041452">
    <property type="entry name" value="APAF1_C"/>
</dbReference>
<feature type="repeat" description="WD" evidence="3">
    <location>
        <begin position="2210"/>
        <end position="2251"/>
    </location>
</feature>
<evidence type="ECO:0000256" key="1">
    <source>
        <dbReference type="ARBA" id="ARBA00022574"/>
    </source>
</evidence>
<feature type="repeat" description="WD" evidence="3">
    <location>
        <begin position="2396"/>
        <end position="2425"/>
    </location>
</feature>
<dbReference type="PROSITE" id="PS50988">
    <property type="entry name" value="TROVE"/>
    <property type="match status" value="1"/>
</dbReference>
<dbReference type="Pfam" id="PF13271">
    <property type="entry name" value="DUF4062"/>
    <property type="match status" value="1"/>
</dbReference>
<dbReference type="InterPro" id="IPR019775">
    <property type="entry name" value="WD40_repeat_CS"/>
</dbReference>
<feature type="repeat" description="WD" evidence="3">
    <location>
        <begin position="1849"/>
        <end position="1890"/>
    </location>
</feature>
<dbReference type="InterPro" id="IPR037214">
    <property type="entry name" value="TROVE_dom_sf"/>
</dbReference>
<dbReference type="Pfam" id="PF00400">
    <property type="entry name" value="WD40"/>
    <property type="match status" value="7"/>
</dbReference>
<dbReference type="InterPro" id="IPR036322">
    <property type="entry name" value="WD40_repeat_dom_sf"/>
</dbReference>
<dbReference type="SMART" id="SM00320">
    <property type="entry name" value="WD40"/>
    <property type="match status" value="16"/>
</dbReference>
<dbReference type="InterPro" id="IPR025139">
    <property type="entry name" value="DUF4062"/>
</dbReference>
<feature type="domain" description="TROVE" evidence="5">
    <location>
        <begin position="252"/>
        <end position="673"/>
    </location>
</feature>
<dbReference type="SUPFAM" id="SSF50998">
    <property type="entry name" value="Quinoprotein alcohol dehydrogenase-like"/>
    <property type="match status" value="2"/>
</dbReference>
<feature type="repeat" description="WD" evidence="3">
    <location>
        <begin position="1974"/>
        <end position="2005"/>
    </location>
</feature>
<feature type="repeat" description="WD" evidence="3">
    <location>
        <begin position="2065"/>
        <end position="2108"/>
    </location>
</feature>
<evidence type="ECO:0000256" key="4">
    <source>
        <dbReference type="SAM" id="MobiDB-lite"/>
    </source>
</evidence>
<feature type="repeat" description="WD" evidence="3">
    <location>
        <begin position="2349"/>
        <end position="2383"/>
    </location>
</feature>
<proteinExistence type="predicted"/>
<feature type="compositionally biased region" description="Basic and acidic residues" evidence="4">
    <location>
        <begin position="799"/>
        <end position="816"/>
    </location>
</feature>
<feature type="repeat" description="WD" evidence="3">
    <location>
        <begin position="2167"/>
        <end position="2208"/>
    </location>
</feature>
<dbReference type="GO" id="GO:0005697">
    <property type="term" value="C:telomerase holoenzyme complex"/>
    <property type="evidence" value="ECO:0007669"/>
    <property type="project" value="TreeGrafter"/>
</dbReference>
<evidence type="ECO:0000256" key="2">
    <source>
        <dbReference type="ARBA" id="ARBA00022737"/>
    </source>
</evidence>
<evidence type="ECO:0000259" key="5">
    <source>
        <dbReference type="PROSITE" id="PS50988"/>
    </source>
</evidence>
<dbReference type="InterPro" id="IPR001680">
    <property type="entry name" value="WD40_rpt"/>
</dbReference>
<dbReference type="SUPFAM" id="SSF140864">
    <property type="entry name" value="TROVE domain-like"/>
    <property type="match status" value="1"/>
</dbReference>
<dbReference type="Gene3D" id="2.130.10.10">
    <property type="entry name" value="YVTN repeat-like/Quinoprotein amine dehydrogenase"/>
    <property type="match status" value="6"/>
</dbReference>
<feature type="compositionally biased region" description="Acidic residues" evidence="4">
    <location>
        <begin position="756"/>
        <end position="778"/>
    </location>
</feature>
<dbReference type="InterPro" id="IPR015943">
    <property type="entry name" value="WD40/YVTN_repeat-like_dom_sf"/>
</dbReference>
<reference evidence="7" key="1">
    <citation type="submission" date="2025-08" db="UniProtKB">
        <authorList>
            <consortium name="RefSeq"/>
        </authorList>
    </citation>
    <scope>IDENTIFICATION</scope>
    <source>
        <tissue evidence="7">Sperm</tissue>
    </source>
</reference>
<dbReference type="Pfam" id="PF17908">
    <property type="entry name" value="APAF1_C"/>
    <property type="match status" value="1"/>
</dbReference>
<gene>
    <name evidence="7" type="primary">LOC116945796</name>
</gene>
<feature type="region of interest" description="Disordered" evidence="4">
    <location>
        <begin position="798"/>
        <end position="827"/>
    </location>
</feature>
<dbReference type="RefSeq" id="XP_032816220.1">
    <property type="nucleotide sequence ID" value="XM_032960329.1"/>
</dbReference>
<keyword evidence="6" id="KW-1185">Reference proteome</keyword>
<name>A0AAJ7TE81_PETMA</name>
<dbReference type="Pfam" id="PF25048">
    <property type="entry name" value="Beta-prop_TEP1_C"/>
    <property type="match status" value="1"/>
</dbReference>
<dbReference type="GO" id="GO:0000722">
    <property type="term" value="P:telomere maintenance via recombination"/>
    <property type="evidence" value="ECO:0007669"/>
    <property type="project" value="TreeGrafter"/>
</dbReference>
<feature type="repeat" description="WD" evidence="3">
    <location>
        <begin position="2252"/>
        <end position="2281"/>
    </location>
</feature>
<dbReference type="Gene3D" id="1.25.40.370">
    <property type="match status" value="1"/>
</dbReference>
<dbReference type="SUPFAM" id="SSF50978">
    <property type="entry name" value="WD40 repeat-like"/>
    <property type="match status" value="1"/>
</dbReference>
<dbReference type="InterPro" id="IPR008858">
    <property type="entry name" value="TROVE_dom"/>
</dbReference>
<feature type="region of interest" description="Disordered" evidence="4">
    <location>
        <begin position="37"/>
        <end position="56"/>
    </location>
</feature>
<dbReference type="PANTHER" id="PTHR44791">
    <property type="entry name" value="TELOMERASE PROTEIN COMPONENT 1 TEP1"/>
    <property type="match status" value="1"/>
</dbReference>
<dbReference type="InterPro" id="IPR027417">
    <property type="entry name" value="P-loop_NTPase"/>
</dbReference>
<dbReference type="KEGG" id="pmrn:116945796"/>
<dbReference type="InterPro" id="IPR011047">
    <property type="entry name" value="Quinoprotein_ADH-like_sf"/>
</dbReference>
<protein>
    <submittedName>
        <fullName evidence="7">Telomerase protein component 1-like</fullName>
    </submittedName>
</protein>
<evidence type="ECO:0000313" key="6">
    <source>
        <dbReference type="Proteomes" id="UP001318040"/>
    </source>
</evidence>
<dbReference type="Proteomes" id="UP001318040">
    <property type="component" value="Chromosome 25"/>
</dbReference>
<dbReference type="CTD" id="7011"/>
<dbReference type="CDD" id="cd00200">
    <property type="entry name" value="WD40"/>
    <property type="match status" value="2"/>
</dbReference>